<dbReference type="GO" id="GO:0046961">
    <property type="term" value="F:proton-transporting ATPase activity, rotational mechanism"/>
    <property type="evidence" value="ECO:0007669"/>
    <property type="project" value="InterPro"/>
</dbReference>
<dbReference type="HOGENOM" id="CLU_1418218_0_0_1"/>
<accession>S4RQK2</accession>
<sequence length="192" mass="22047">FRRSQLISADDFEFIQRFTAAGTEQRRRIAEIEGTQCAQTLLHLVTRIVKESVVHFVLVLIEDLLQENGEHAQIFSVFTRRNHRSQWVLFMPMLNRQEILTMHLAARVVARLAIMSRELLQGSDLGFYLTWLKTHLSVQSWLGGGRRPSSGSRLTSDNGQALHYFQSAASCLQLILRTGEYRFAWVQEDGIS</sequence>
<dbReference type="InterPro" id="IPR011989">
    <property type="entry name" value="ARM-like"/>
</dbReference>
<dbReference type="GeneTree" id="ENSGT00390000003289"/>
<dbReference type="InterPro" id="IPR004908">
    <property type="entry name" value="ATPase_V1-cplx_hsu"/>
</dbReference>
<dbReference type="InterPro" id="IPR016024">
    <property type="entry name" value="ARM-type_fold"/>
</dbReference>
<reference evidence="1" key="2">
    <citation type="submission" date="2025-09" db="UniProtKB">
        <authorList>
            <consortium name="Ensembl"/>
        </authorList>
    </citation>
    <scope>IDENTIFICATION</scope>
</reference>
<dbReference type="GO" id="GO:0000221">
    <property type="term" value="C:vacuolar proton-transporting V-type ATPase, V1 domain"/>
    <property type="evidence" value="ECO:0007669"/>
    <property type="project" value="InterPro"/>
</dbReference>
<evidence type="ECO:0000313" key="1">
    <source>
        <dbReference type="Ensembl" id="ENSPMAP00000007488.1"/>
    </source>
</evidence>
<name>S4RQK2_PETMA</name>
<dbReference type="AlphaFoldDB" id="S4RQK2"/>
<dbReference type="SUPFAM" id="SSF48371">
    <property type="entry name" value="ARM repeat"/>
    <property type="match status" value="1"/>
</dbReference>
<dbReference type="PANTHER" id="PTHR10698">
    <property type="entry name" value="V-TYPE PROTON ATPASE SUBUNIT H"/>
    <property type="match status" value="1"/>
</dbReference>
<dbReference type="OMA" id="CEIFWAY"/>
<dbReference type="Gene3D" id="1.25.10.10">
    <property type="entry name" value="Leucine-rich Repeat Variant"/>
    <property type="match status" value="1"/>
</dbReference>
<reference evidence="1" key="1">
    <citation type="submission" date="2025-08" db="UniProtKB">
        <authorList>
            <consortium name="Ensembl"/>
        </authorList>
    </citation>
    <scope>IDENTIFICATION</scope>
</reference>
<dbReference type="STRING" id="7757.ENSPMAP00000007488"/>
<organism evidence="1">
    <name type="scientific">Petromyzon marinus</name>
    <name type="common">Sea lamprey</name>
    <dbReference type="NCBI Taxonomy" id="7757"/>
    <lineage>
        <taxon>Eukaryota</taxon>
        <taxon>Metazoa</taxon>
        <taxon>Chordata</taxon>
        <taxon>Craniata</taxon>
        <taxon>Vertebrata</taxon>
        <taxon>Cyclostomata</taxon>
        <taxon>Hyperoartia</taxon>
        <taxon>Petromyzontiformes</taxon>
        <taxon>Petromyzontidae</taxon>
        <taxon>Petromyzon</taxon>
    </lineage>
</organism>
<dbReference type="Ensembl" id="ENSPMAT00000007522.1">
    <property type="protein sequence ID" value="ENSPMAP00000007488.1"/>
    <property type="gene ID" value="ENSPMAG00000006791.1"/>
</dbReference>
<dbReference type="PANTHER" id="PTHR10698:SF0">
    <property type="entry name" value="V-TYPE PROTON ATPASE SUBUNIT H"/>
    <property type="match status" value="1"/>
</dbReference>
<dbReference type="Pfam" id="PF03224">
    <property type="entry name" value="V-ATPase_H_N"/>
    <property type="match status" value="1"/>
</dbReference>
<dbReference type="GO" id="GO:0005765">
    <property type="term" value="C:lysosomal membrane"/>
    <property type="evidence" value="ECO:0007669"/>
    <property type="project" value="TreeGrafter"/>
</dbReference>
<protein>
    <submittedName>
        <fullName evidence="1">Uncharacterized protein</fullName>
    </submittedName>
</protein>
<proteinExistence type="predicted"/>